<accession>A0A087CAF3</accession>
<keyword evidence="3" id="KW-0472">Membrane</keyword>
<reference evidence="4 5" key="1">
    <citation type="submission" date="2014-03" db="EMBL/GenBank/DDBJ databases">
        <title>Genomics of Bifidobacteria.</title>
        <authorList>
            <person name="Ventura M."/>
            <person name="Milani C."/>
            <person name="Lugli G.A."/>
        </authorList>
    </citation>
    <scope>NUCLEOTIDE SEQUENCE [LARGE SCALE GENOMIC DNA]</scope>
    <source>
        <strain evidence="4 5">DSM 21395</strain>
    </source>
</reference>
<comment type="caution">
    <text evidence="4">The sequence shown here is derived from an EMBL/GenBank/DDBJ whole genome shotgun (WGS) entry which is preliminary data.</text>
</comment>
<sequence length="135" mass="15414">MAQWISSLDKDVTVALIGLIGVVVGGLVAGVLNIVGAHRGNLAHAYNELASAQGRMQEEIDKQDDKLKRLFADNDRLRKEEHRFEDRDLERTRYLRELMHWLDGLCQSGEIAYTRDHPKPHLPDGMRPEFPRLDS</sequence>
<dbReference type="STRING" id="1437603.GCA_000771525_00458"/>
<evidence type="ECO:0000256" key="2">
    <source>
        <dbReference type="SAM" id="MobiDB-lite"/>
    </source>
</evidence>
<keyword evidence="3" id="KW-0812">Transmembrane</keyword>
<keyword evidence="5" id="KW-1185">Reference proteome</keyword>
<evidence type="ECO:0000313" key="5">
    <source>
        <dbReference type="Proteomes" id="UP000029082"/>
    </source>
</evidence>
<protein>
    <submittedName>
        <fullName evidence="4">PRTRC system protein E</fullName>
    </submittedName>
</protein>
<evidence type="ECO:0000313" key="4">
    <source>
        <dbReference type="EMBL" id="KFI80253.1"/>
    </source>
</evidence>
<dbReference type="Proteomes" id="UP000029082">
    <property type="component" value="Unassembled WGS sequence"/>
</dbReference>
<name>A0A087CAF3_9BIFI</name>
<keyword evidence="3" id="KW-1133">Transmembrane helix</keyword>
<feature type="coiled-coil region" evidence="1">
    <location>
        <begin position="60"/>
        <end position="87"/>
    </location>
</feature>
<dbReference type="AlphaFoldDB" id="A0A087CAF3"/>
<dbReference type="EMBL" id="JGZE01000001">
    <property type="protein sequence ID" value="KFI80253.1"/>
    <property type="molecule type" value="Genomic_DNA"/>
</dbReference>
<gene>
    <name evidence="4" type="ORF">BMON_0124</name>
</gene>
<feature type="transmembrane region" description="Helical" evidence="3">
    <location>
        <begin position="12"/>
        <end position="35"/>
    </location>
</feature>
<proteinExistence type="predicted"/>
<evidence type="ECO:0000256" key="1">
    <source>
        <dbReference type="SAM" id="Coils"/>
    </source>
</evidence>
<organism evidence="4 5">
    <name type="scientific">Bifidobacterium mongoliense DSM 21395</name>
    <dbReference type="NCBI Taxonomy" id="1437603"/>
    <lineage>
        <taxon>Bacteria</taxon>
        <taxon>Bacillati</taxon>
        <taxon>Actinomycetota</taxon>
        <taxon>Actinomycetes</taxon>
        <taxon>Bifidobacteriales</taxon>
        <taxon>Bifidobacteriaceae</taxon>
        <taxon>Bifidobacterium</taxon>
    </lineage>
</organism>
<keyword evidence="1" id="KW-0175">Coiled coil</keyword>
<evidence type="ECO:0000256" key="3">
    <source>
        <dbReference type="SAM" id="Phobius"/>
    </source>
</evidence>
<feature type="region of interest" description="Disordered" evidence="2">
    <location>
        <begin position="114"/>
        <end position="135"/>
    </location>
</feature>